<sequence length="68" mass="7370">MLVGRSGLGRHAVWVVAAHIAFEAHIKREYFLKFGRFRGAGPCSALAGCGTWPLYSTLVPVQRGNRAG</sequence>
<proteinExistence type="predicted"/>
<accession>A0A269XY71</accession>
<protein>
    <submittedName>
        <fullName evidence="1">Uncharacterized protein</fullName>
    </submittedName>
</protein>
<keyword evidence="2" id="KW-1185">Reference proteome</keyword>
<reference evidence="1 2" key="1">
    <citation type="submission" date="2017-04" db="EMBL/GenBank/DDBJ databases">
        <title>Kefir bacterial isolates.</title>
        <authorList>
            <person name="Kim Y."/>
            <person name="Blasche S."/>
            <person name="Patil K.R."/>
        </authorList>
    </citation>
    <scope>NUCLEOTIDE SEQUENCE [LARGE SCALE GENOMIC DNA]</scope>
    <source>
        <strain evidence="1 2">KR</strain>
    </source>
</reference>
<name>A0A269XY71_9PROT</name>
<comment type="caution">
    <text evidence="1">The sequence shown here is derived from an EMBL/GenBank/DDBJ whole genome shotgun (WGS) entry which is preliminary data.</text>
</comment>
<dbReference type="Proteomes" id="UP000216151">
    <property type="component" value="Unassembled WGS sequence"/>
</dbReference>
<evidence type="ECO:0000313" key="2">
    <source>
        <dbReference type="Proteomes" id="UP000216151"/>
    </source>
</evidence>
<evidence type="ECO:0000313" key="1">
    <source>
        <dbReference type="EMBL" id="PAK78179.1"/>
    </source>
</evidence>
<dbReference type="EMBL" id="NCXK01000007">
    <property type="protein sequence ID" value="PAK78179.1"/>
    <property type="molecule type" value="Genomic_DNA"/>
</dbReference>
<gene>
    <name evidence="1" type="ORF">B8X00_07330</name>
</gene>
<organism evidence="1 2">
    <name type="scientific">Acetobacter fabarum</name>
    <dbReference type="NCBI Taxonomy" id="483199"/>
    <lineage>
        <taxon>Bacteria</taxon>
        <taxon>Pseudomonadati</taxon>
        <taxon>Pseudomonadota</taxon>
        <taxon>Alphaproteobacteria</taxon>
        <taxon>Acetobacterales</taxon>
        <taxon>Acetobacteraceae</taxon>
        <taxon>Acetobacter</taxon>
    </lineage>
</organism>
<dbReference type="AlphaFoldDB" id="A0A269XY71"/>